<proteinExistence type="evidence at transcript level"/>
<feature type="compositionally biased region" description="Basic residues" evidence="1">
    <location>
        <begin position="83"/>
        <end position="92"/>
    </location>
</feature>
<feature type="region of interest" description="Disordered" evidence="1">
    <location>
        <begin position="24"/>
        <end position="92"/>
    </location>
</feature>
<evidence type="ECO:0000256" key="1">
    <source>
        <dbReference type="SAM" id="MobiDB-lite"/>
    </source>
</evidence>
<dbReference type="EMBL" id="BT086969">
    <property type="protein sequence ID" value="ACR37322.1"/>
    <property type="molecule type" value="mRNA"/>
</dbReference>
<reference evidence="2" key="2">
    <citation type="submission" date="2012-06" db="EMBL/GenBank/DDBJ databases">
        <authorList>
            <person name="Yu Y."/>
            <person name="Currie J."/>
            <person name="Lomeli R."/>
            <person name="Angelova A."/>
            <person name="Collura K."/>
            <person name="Wissotski M."/>
            <person name="Campos D."/>
            <person name="Kudrna D."/>
            <person name="Golser W."/>
            <person name="Ashely E."/>
            <person name="Descour A."/>
            <person name="Fernandes J."/>
            <person name="Soderlund C."/>
            <person name="Walbot V."/>
        </authorList>
    </citation>
    <scope>NUCLEOTIDE SEQUENCE</scope>
    <source>
        <strain evidence="2">B73</strain>
    </source>
</reference>
<name>C4J822_MAIZE</name>
<protein>
    <submittedName>
        <fullName evidence="2">Uncharacterized protein</fullName>
    </submittedName>
</protein>
<dbReference type="AlphaFoldDB" id="C4J822"/>
<feature type="compositionally biased region" description="Gly residues" evidence="1">
    <location>
        <begin position="27"/>
        <end position="36"/>
    </location>
</feature>
<evidence type="ECO:0000313" key="2">
    <source>
        <dbReference type="EMBL" id="ACR37322.1"/>
    </source>
</evidence>
<accession>C4J822</accession>
<reference evidence="2" key="1">
    <citation type="journal article" date="2009" name="PLoS Genet.">
        <title>Sequencing, mapping, and analysis of 27,455 maize full-length cDNAs.</title>
        <authorList>
            <person name="Soderlund C."/>
            <person name="Descour A."/>
            <person name="Kudrna D."/>
            <person name="Bomhoff M."/>
            <person name="Boyd L."/>
            <person name="Currie J."/>
            <person name="Angelova A."/>
            <person name="Collura K."/>
            <person name="Wissotski M."/>
            <person name="Ashley E."/>
            <person name="Morrow D."/>
            <person name="Fernandes J."/>
            <person name="Walbot V."/>
            <person name="Yu Y."/>
        </authorList>
    </citation>
    <scope>NUCLEOTIDE SEQUENCE</scope>
    <source>
        <strain evidence="2">B73</strain>
    </source>
</reference>
<organism evidence="2">
    <name type="scientific">Zea mays</name>
    <name type="common">Maize</name>
    <dbReference type="NCBI Taxonomy" id="4577"/>
    <lineage>
        <taxon>Eukaryota</taxon>
        <taxon>Viridiplantae</taxon>
        <taxon>Streptophyta</taxon>
        <taxon>Embryophyta</taxon>
        <taxon>Tracheophyta</taxon>
        <taxon>Spermatophyta</taxon>
        <taxon>Magnoliopsida</taxon>
        <taxon>Liliopsida</taxon>
        <taxon>Poales</taxon>
        <taxon>Poaceae</taxon>
        <taxon>PACMAD clade</taxon>
        <taxon>Panicoideae</taxon>
        <taxon>Andropogonodae</taxon>
        <taxon>Andropogoneae</taxon>
        <taxon>Tripsacinae</taxon>
        <taxon>Zea</taxon>
    </lineage>
</organism>
<sequence length="92" mass="9463">MDPLRQLDRPVEGIGDDVANVTEGSACPGGGGGGILFPGDPRGTSVRRLRSGSGAVVPRRHCLVANPRTPTPRNAAAAPGLSLKRHGTRRSS</sequence>
<feature type="compositionally biased region" description="Low complexity" evidence="1">
    <location>
        <begin position="65"/>
        <end position="79"/>
    </location>
</feature>